<dbReference type="Pfam" id="PF00583">
    <property type="entry name" value="Acetyltransf_1"/>
    <property type="match status" value="1"/>
</dbReference>
<dbReference type="Proteomes" id="UP000186221">
    <property type="component" value="Unassembled WGS sequence"/>
</dbReference>
<feature type="domain" description="N-acetyltransferase" evidence="3">
    <location>
        <begin position="3"/>
        <end position="188"/>
    </location>
</feature>
<evidence type="ECO:0000313" key="4">
    <source>
        <dbReference type="EMBL" id="SIS93600.1"/>
    </source>
</evidence>
<dbReference type="PROSITE" id="PS51186">
    <property type="entry name" value="GNAT"/>
    <property type="match status" value="1"/>
</dbReference>
<dbReference type="EMBL" id="FTOG01000007">
    <property type="protein sequence ID" value="SIS93600.1"/>
    <property type="molecule type" value="Genomic_DNA"/>
</dbReference>
<gene>
    <name evidence="4" type="ORF">SAMN05421580_10743</name>
</gene>
<dbReference type="RefSeq" id="WP_076485096.1">
    <property type="nucleotide sequence ID" value="NZ_FTOG01000007.1"/>
</dbReference>
<dbReference type="InterPro" id="IPR000182">
    <property type="entry name" value="GNAT_dom"/>
</dbReference>
<name>A0A1N7N5K2_9RHOB</name>
<evidence type="ECO:0000256" key="1">
    <source>
        <dbReference type="ARBA" id="ARBA00022679"/>
    </source>
</evidence>
<dbReference type="CDD" id="cd04301">
    <property type="entry name" value="NAT_SF"/>
    <property type="match status" value="1"/>
</dbReference>
<evidence type="ECO:0000259" key="3">
    <source>
        <dbReference type="PROSITE" id="PS51186"/>
    </source>
</evidence>
<dbReference type="PANTHER" id="PTHR43877">
    <property type="entry name" value="AMINOALKYLPHOSPHONATE N-ACETYLTRANSFERASE-RELATED-RELATED"/>
    <property type="match status" value="1"/>
</dbReference>
<dbReference type="InterPro" id="IPR016181">
    <property type="entry name" value="Acyl_CoA_acyltransferase"/>
</dbReference>
<keyword evidence="1 4" id="KW-0808">Transferase</keyword>
<evidence type="ECO:0000313" key="5">
    <source>
        <dbReference type="Proteomes" id="UP000186221"/>
    </source>
</evidence>
<dbReference type="GO" id="GO:0016747">
    <property type="term" value="F:acyltransferase activity, transferring groups other than amino-acyl groups"/>
    <property type="evidence" value="ECO:0007669"/>
    <property type="project" value="InterPro"/>
</dbReference>
<keyword evidence="2" id="KW-0012">Acyltransferase</keyword>
<dbReference type="Gene3D" id="3.40.630.30">
    <property type="match status" value="1"/>
</dbReference>
<keyword evidence="5" id="KW-1185">Reference proteome</keyword>
<dbReference type="InterPro" id="IPR050832">
    <property type="entry name" value="Bact_Acetyltransf"/>
</dbReference>
<dbReference type="STRING" id="453582.SAMN05421580_10743"/>
<organism evidence="4 5">
    <name type="scientific">Rhodobacter aestuarii</name>
    <dbReference type="NCBI Taxonomy" id="453582"/>
    <lineage>
        <taxon>Bacteria</taxon>
        <taxon>Pseudomonadati</taxon>
        <taxon>Pseudomonadota</taxon>
        <taxon>Alphaproteobacteria</taxon>
        <taxon>Rhodobacterales</taxon>
        <taxon>Rhodobacter group</taxon>
        <taxon>Rhodobacter</taxon>
    </lineage>
</organism>
<evidence type="ECO:0000256" key="2">
    <source>
        <dbReference type="ARBA" id="ARBA00023315"/>
    </source>
</evidence>
<sequence length="194" mass="21079">MKILLRHGLEPAQRAQAAGLYWRAFGGKLGRVIGPEAKALRYIERVIDPAHVIAATDEAGRVLGVVGFRTPQGSFVAGTREDLVAVYGRFGALWRAFALAILAQDLPDQTVSIDGLAVAEEARGLGLGGALMKTLCEQAQAQGFGKVRLNVVGENLRARELYDRLGFAVTGRVDRWITAALYGYRTVVEMERQV</sequence>
<dbReference type="SUPFAM" id="SSF55729">
    <property type="entry name" value="Acyl-CoA N-acyltransferases (Nat)"/>
    <property type="match status" value="1"/>
</dbReference>
<dbReference type="PANTHER" id="PTHR43877:SF2">
    <property type="entry name" value="AMINOALKYLPHOSPHONATE N-ACETYLTRANSFERASE-RELATED"/>
    <property type="match status" value="1"/>
</dbReference>
<dbReference type="AlphaFoldDB" id="A0A1N7N5K2"/>
<accession>A0A1N7N5K2</accession>
<reference evidence="5" key="1">
    <citation type="submission" date="2017-01" db="EMBL/GenBank/DDBJ databases">
        <authorList>
            <person name="Varghese N."/>
            <person name="Submissions S."/>
        </authorList>
    </citation>
    <scope>NUCLEOTIDE SEQUENCE [LARGE SCALE GENOMIC DNA]</scope>
    <source>
        <strain evidence="5">DSM 19945</strain>
    </source>
</reference>
<protein>
    <submittedName>
        <fullName evidence="4">Acetyltransferase (GNAT) family protein</fullName>
    </submittedName>
</protein>
<proteinExistence type="predicted"/>